<dbReference type="EMBL" id="JABAGO010000055">
    <property type="protein sequence ID" value="NMF00824.1"/>
    <property type="molecule type" value="Genomic_DNA"/>
</dbReference>
<dbReference type="AlphaFoldDB" id="A0A848CYL3"/>
<dbReference type="RefSeq" id="WP_168976378.1">
    <property type="nucleotide sequence ID" value="NZ_JABAGO010000055.1"/>
</dbReference>
<comment type="caution">
    <text evidence="1">The sequence shown here is derived from an EMBL/GenBank/DDBJ whole genome shotgun (WGS) entry which is preliminary data.</text>
</comment>
<reference evidence="1 2" key="1">
    <citation type="submission" date="2020-04" db="EMBL/GenBank/DDBJ databases">
        <authorList>
            <person name="Hitch T.C.A."/>
            <person name="Wylensek D."/>
            <person name="Clavel T."/>
        </authorList>
    </citation>
    <scope>NUCLEOTIDE SEQUENCE [LARGE SCALE GENOMIC DNA]</scope>
    <source>
        <strain evidence="1 2">WB01_D5_05</strain>
    </source>
</reference>
<name>A0A848CYL3_ANEAE</name>
<sequence length="101" mass="11607">MKPNPNIHPLCAAAIQKIVRMDKPEFADFVALKTHGTDVYSTMGWNELQLYINEETIMIVEQFEDEANILSALRWVARGLPVHYAIRKASADYSMYRYKGT</sequence>
<proteinExistence type="predicted"/>
<gene>
    <name evidence="1" type="ORF">HF838_21610</name>
</gene>
<protein>
    <submittedName>
        <fullName evidence="1">Uncharacterized protein</fullName>
    </submittedName>
</protein>
<evidence type="ECO:0000313" key="2">
    <source>
        <dbReference type="Proteomes" id="UP000561326"/>
    </source>
</evidence>
<evidence type="ECO:0000313" key="1">
    <source>
        <dbReference type="EMBL" id="NMF00824.1"/>
    </source>
</evidence>
<dbReference type="Proteomes" id="UP000561326">
    <property type="component" value="Unassembled WGS sequence"/>
</dbReference>
<organism evidence="1 2">
    <name type="scientific">Aneurinibacillus aneurinilyticus</name>
    <name type="common">Bacillus aneurinolyticus</name>
    <dbReference type="NCBI Taxonomy" id="1391"/>
    <lineage>
        <taxon>Bacteria</taxon>
        <taxon>Bacillati</taxon>
        <taxon>Bacillota</taxon>
        <taxon>Bacilli</taxon>
        <taxon>Bacillales</taxon>
        <taxon>Paenibacillaceae</taxon>
        <taxon>Aneurinibacillus group</taxon>
        <taxon>Aneurinibacillus</taxon>
    </lineage>
</organism>
<accession>A0A848CYL3</accession>